<dbReference type="AlphaFoldDB" id="A0A1S6U956"/>
<dbReference type="CDD" id="cd06223">
    <property type="entry name" value="PRTases_typeI"/>
    <property type="match status" value="1"/>
</dbReference>
<name>A0A1S6U956_9BACT</name>
<dbReference type="PANTHER" id="PTHR47505">
    <property type="entry name" value="DNA UTILIZATION PROTEIN YHGH"/>
    <property type="match status" value="1"/>
</dbReference>
<proteinExistence type="inferred from homology"/>
<reference evidence="3" key="1">
    <citation type="submission" date="2016-09" db="EMBL/GenBank/DDBJ databases">
        <title>Comparative genomics of the Campylobacter concisus group.</title>
        <authorList>
            <person name="Miller W.G."/>
            <person name="Yee E."/>
            <person name="Chapman M.H."/>
            <person name="Huynh S."/>
            <person name="Bono J.L."/>
            <person name="On S.L.W."/>
            <person name="StLeger J."/>
            <person name="Foster G."/>
            <person name="Parker C.T."/>
        </authorList>
    </citation>
    <scope>NUCLEOTIDE SEQUENCE [LARGE SCALE GENOMIC DNA]</scope>
    <source>
        <strain evidence="3">RM18021</strain>
    </source>
</reference>
<protein>
    <submittedName>
        <fullName evidence="2">Transformation system, predicted amidophosphoribosyltransferase CtsW</fullName>
    </submittedName>
</protein>
<evidence type="ECO:0000313" key="3">
    <source>
        <dbReference type="Proteomes" id="UP000190868"/>
    </source>
</evidence>
<dbReference type="RefSeq" id="WP_078423785.1">
    <property type="nucleotide sequence ID" value="NZ_CP017018.1"/>
</dbReference>
<accession>A0A1S6U956</accession>
<evidence type="ECO:0000256" key="1">
    <source>
        <dbReference type="ARBA" id="ARBA00008007"/>
    </source>
</evidence>
<dbReference type="KEGG" id="cpin:CPIN18020_1434"/>
<keyword evidence="2" id="KW-0808">Transferase</keyword>
<dbReference type="Gene3D" id="3.40.50.2020">
    <property type="match status" value="1"/>
</dbReference>
<dbReference type="InterPro" id="IPR000836">
    <property type="entry name" value="PRTase_dom"/>
</dbReference>
<evidence type="ECO:0000313" key="2">
    <source>
        <dbReference type="EMBL" id="AQW88268.1"/>
    </source>
</evidence>
<dbReference type="Proteomes" id="UP000190868">
    <property type="component" value="Chromosome"/>
</dbReference>
<gene>
    <name evidence="2" type="primary">ctsW</name>
    <name evidence="2" type="ORF">CPIN18021_1483</name>
</gene>
<dbReference type="EMBL" id="CP017258">
    <property type="protein sequence ID" value="AQW88268.1"/>
    <property type="molecule type" value="Genomic_DNA"/>
</dbReference>
<dbReference type="PANTHER" id="PTHR47505:SF1">
    <property type="entry name" value="DNA UTILIZATION PROTEIN YHGH"/>
    <property type="match status" value="1"/>
</dbReference>
<sequence length="189" mass="21666">MRCFKCGAFTIFTFCKVCSKILSNPTTNIREINGFKIYSFYNYSEIKDLITSKHKIHGRYIFNELAKLSFKKFTINFNPKIIINAIPIDDKNTDGYSHTAILAKSLKSKQIKPLFHTLHSTNNITYSGKDLKFRKNNPRNFKLLKNIKNPVILIDDIVTTGSTIMEAKNFLEKNGVNVLCAIVLSDARY</sequence>
<keyword evidence="2" id="KW-0328">Glycosyltransferase</keyword>
<dbReference type="SUPFAM" id="SSF53271">
    <property type="entry name" value="PRTase-like"/>
    <property type="match status" value="1"/>
</dbReference>
<dbReference type="GO" id="GO:0016757">
    <property type="term" value="F:glycosyltransferase activity"/>
    <property type="evidence" value="ECO:0007669"/>
    <property type="project" value="UniProtKB-KW"/>
</dbReference>
<dbReference type="GeneID" id="56567075"/>
<dbReference type="InterPro" id="IPR029057">
    <property type="entry name" value="PRTase-like"/>
</dbReference>
<organism evidence="2 3">
    <name type="scientific">Campylobacter pinnipediorum subsp. caledonicus</name>
    <dbReference type="NCBI Taxonomy" id="1874362"/>
    <lineage>
        <taxon>Bacteria</taxon>
        <taxon>Pseudomonadati</taxon>
        <taxon>Campylobacterota</taxon>
        <taxon>Epsilonproteobacteria</taxon>
        <taxon>Campylobacterales</taxon>
        <taxon>Campylobacteraceae</taxon>
        <taxon>Campylobacter</taxon>
    </lineage>
</organism>
<dbReference type="InterPro" id="IPR051910">
    <property type="entry name" value="ComF/GntX_DNA_util-trans"/>
</dbReference>
<keyword evidence="3" id="KW-1185">Reference proteome</keyword>
<comment type="similarity">
    <text evidence="1">Belongs to the ComF/GntX family.</text>
</comment>